<organism evidence="2 3">
    <name type="scientific">Actinopolymorpha pittospori</name>
    <dbReference type="NCBI Taxonomy" id="648752"/>
    <lineage>
        <taxon>Bacteria</taxon>
        <taxon>Bacillati</taxon>
        <taxon>Actinomycetota</taxon>
        <taxon>Actinomycetes</taxon>
        <taxon>Propionibacteriales</taxon>
        <taxon>Actinopolymorphaceae</taxon>
        <taxon>Actinopolymorpha</taxon>
    </lineage>
</organism>
<keyword evidence="2" id="KW-0436">Ligase</keyword>
<keyword evidence="3" id="KW-1185">Reference proteome</keyword>
<evidence type="ECO:0000259" key="1">
    <source>
        <dbReference type="Pfam" id="PF01425"/>
    </source>
</evidence>
<name>A0A927N8Y6_9ACTN</name>
<sequence>MPQELPLTIRDAAAALRSGTLNSVELTTGILKRVSALNEAVGAYVTVMEESALEAATAADQAFTGGVDAGPLQGIPLAVKDIIATKDAPTTANSRVLDPEWGKGVDAPVVARLRDAGAVVVGKSTTSEFALGLPDPEKGFPVPRNPWNTAHTAGGSSSGTGIAVAAGLALGGLGTDTGGSVRFPAAMNGHTGLKVTFGRVPKNDVVPLGYTLDSIGPMARSAHDCAVMLEVMAGYDPGDSYAAGVEVPPYSAALTGTLEGVRVGVPIPYFFDAEGLDDEVRDAVFAAVEVLRGAGASVAETVVPYARQAKEANSITMAGESYAYHRDNLVHRWTHYGRFTRLSLGRGALFTAGDYAQAQRFRSFFRRAVAEVFSSFDVLVTPTWAKPAPRSEEMSAEAMVTAPSFTGPWNLTGLPAAAVPCGFSSSILPISMQIVGKPFTEATVLRVADAYQRQTDWHLRVPPLAVQAAA</sequence>
<dbReference type="SUPFAM" id="SSF75304">
    <property type="entry name" value="Amidase signature (AS) enzymes"/>
    <property type="match status" value="1"/>
</dbReference>
<feature type="domain" description="Amidase" evidence="1">
    <location>
        <begin position="25"/>
        <end position="445"/>
    </location>
</feature>
<dbReference type="InterPro" id="IPR000120">
    <property type="entry name" value="Amidase"/>
</dbReference>
<dbReference type="GO" id="GO:0050567">
    <property type="term" value="F:glutaminyl-tRNA synthase (glutamine-hydrolyzing) activity"/>
    <property type="evidence" value="ECO:0007669"/>
    <property type="project" value="UniProtKB-EC"/>
</dbReference>
<dbReference type="AlphaFoldDB" id="A0A927N8Y6"/>
<protein>
    <submittedName>
        <fullName evidence="2">Aspartyl-tRNA(Asn)/glutamyl-tRNA(Gln) amidotransferase subunit A</fullName>
        <ecNumber evidence="2">6.3.5.6</ecNumber>
        <ecNumber evidence="2">6.3.5.7</ecNumber>
    </submittedName>
</protein>
<dbReference type="RefSeq" id="WP_192756090.1">
    <property type="nucleotide sequence ID" value="NZ_BAABJL010000082.1"/>
</dbReference>
<dbReference type="InterPro" id="IPR023631">
    <property type="entry name" value="Amidase_dom"/>
</dbReference>
<dbReference type="InterPro" id="IPR036928">
    <property type="entry name" value="AS_sf"/>
</dbReference>
<gene>
    <name evidence="2" type="ORF">HEB94_010026</name>
</gene>
<accession>A0A927N8Y6</accession>
<evidence type="ECO:0000313" key="2">
    <source>
        <dbReference type="EMBL" id="MBE1613178.1"/>
    </source>
</evidence>
<comment type="caution">
    <text evidence="2">The sequence shown here is derived from an EMBL/GenBank/DDBJ whole genome shotgun (WGS) entry which is preliminary data.</text>
</comment>
<dbReference type="EMBL" id="JADBEM010000001">
    <property type="protein sequence ID" value="MBE1613178.1"/>
    <property type="molecule type" value="Genomic_DNA"/>
</dbReference>
<dbReference type="EC" id="6.3.5.7" evidence="2"/>
<dbReference type="PANTHER" id="PTHR11895">
    <property type="entry name" value="TRANSAMIDASE"/>
    <property type="match status" value="1"/>
</dbReference>
<dbReference type="Pfam" id="PF01425">
    <property type="entry name" value="Amidase"/>
    <property type="match status" value="1"/>
</dbReference>
<dbReference type="Proteomes" id="UP000638648">
    <property type="component" value="Unassembled WGS sequence"/>
</dbReference>
<evidence type="ECO:0000313" key="3">
    <source>
        <dbReference type="Proteomes" id="UP000638648"/>
    </source>
</evidence>
<dbReference type="GO" id="GO:0050566">
    <property type="term" value="F:asparaginyl-tRNA synthase (glutamine-hydrolyzing) activity"/>
    <property type="evidence" value="ECO:0007669"/>
    <property type="project" value="UniProtKB-EC"/>
</dbReference>
<dbReference type="Gene3D" id="3.90.1300.10">
    <property type="entry name" value="Amidase signature (AS) domain"/>
    <property type="match status" value="1"/>
</dbReference>
<dbReference type="EC" id="6.3.5.6" evidence="2"/>
<reference evidence="2" key="1">
    <citation type="submission" date="2020-10" db="EMBL/GenBank/DDBJ databases">
        <title>Sequencing the genomes of 1000 actinobacteria strains.</title>
        <authorList>
            <person name="Klenk H.-P."/>
        </authorList>
    </citation>
    <scope>NUCLEOTIDE SEQUENCE</scope>
    <source>
        <strain evidence="2">DSM 45354</strain>
    </source>
</reference>
<dbReference type="PANTHER" id="PTHR11895:SF176">
    <property type="entry name" value="AMIDASE AMID-RELATED"/>
    <property type="match status" value="1"/>
</dbReference>
<proteinExistence type="predicted"/>